<comment type="caution">
    <text evidence="2">The sequence shown here is derived from an EMBL/GenBank/DDBJ whole genome shotgun (WGS) entry which is preliminary data.</text>
</comment>
<accession>A0AA38PP95</accession>
<proteinExistence type="predicted"/>
<dbReference type="Proteomes" id="UP001163850">
    <property type="component" value="Unassembled WGS sequence"/>
</dbReference>
<feature type="region of interest" description="Disordered" evidence="1">
    <location>
        <begin position="1"/>
        <end position="141"/>
    </location>
</feature>
<dbReference type="EMBL" id="MU802393">
    <property type="protein sequence ID" value="KAJ3979308.1"/>
    <property type="molecule type" value="Genomic_DNA"/>
</dbReference>
<feature type="compositionally biased region" description="Basic and acidic residues" evidence="1">
    <location>
        <begin position="21"/>
        <end position="59"/>
    </location>
</feature>
<reference evidence="2" key="1">
    <citation type="submission" date="2022-08" db="EMBL/GenBank/DDBJ databases">
        <authorList>
            <consortium name="DOE Joint Genome Institute"/>
            <person name="Min B."/>
            <person name="Riley R."/>
            <person name="Sierra-Patev S."/>
            <person name="Naranjo-Ortiz M."/>
            <person name="Looney B."/>
            <person name="Konkel Z."/>
            <person name="Slot J.C."/>
            <person name="Sakamoto Y."/>
            <person name="Steenwyk J.L."/>
            <person name="Rokas A."/>
            <person name="Carro J."/>
            <person name="Camarero S."/>
            <person name="Ferreira P."/>
            <person name="Molpeceres G."/>
            <person name="Ruiz-Duenas F.J."/>
            <person name="Serrano A."/>
            <person name="Henrissat B."/>
            <person name="Drula E."/>
            <person name="Hughes K.W."/>
            <person name="Mata J.L."/>
            <person name="Ishikawa N.K."/>
            <person name="Vargas-Isla R."/>
            <person name="Ushijima S."/>
            <person name="Smith C.A."/>
            <person name="Ahrendt S."/>
            <person name="Andreopoulos W."/>
            <person name="He G."/>
            <person name="Labutti K."/>
            <person name="Lipzen A."/>
            <person name="Ng V."/>
            <person name="Sandor L."/>
            <person name="Barry K."/>
            <person name="Martinez A.T."/>
            <person name="Xiao Y."/>
            <person name="Gibbons J.G."/>
            <person name="Terashima K."/>
            <person name="Hibbett D.S."/>
            <person name="Grigoriev I.V."/>
        </authorList>
    </citation>
    <scope>NUCLEOTIDE SEQUENCE</scope>
    <source>
        <strain evidence="2">TFB7829</strain>
    </source>
</reference>
<feature type="compositionally biased region" description="Low complexity" evidence="1">
    <location>
        <begin position="94"/>
        <end position="106"/>
    </location>
</feature>
<gene>
    <name evidence="2" type="ORF">F5890DRAFT_1478644</name>
</gene>
<dbReference type="AlphaFoldDB" id="A0AA38PP95"/>
<protein>
    <submittedName>
        <fullName evidence="2">Uncharacterized protein</fullName>
    </submittedName>
</protein>
<feature type="compositionally biased region" description="Basic and acidic residues" evidence="1">
    <location>
        <begin position="215"/>
        <end position="230"/>
    </location>
</feature>
<sequence length="230" mass="26362">MFKHLTGPSCKPSKKSLILLQEKKRIEEKKRKEERKKKENEERKEKEEKEKREKEEKDWAASIARQGKESHPIDVDSIIEVEKKRKEIAMIALNGDPEGNDPNPGDNGDDSGPESDEYEEEKEGEEGSKKNPTPTPTPMKAKVKCLLVGNGCTIRRSKRLKSEVSLVASSSSERIDALKEHNRELAHQLYLVEDMVWFIVQTIRPVEVNEESEEDWVKRTGDVKGKGQKE</sequence>
<evidence type="ECO:0000313" key="3">
    <source>
        <dbReference type="Proteomes" id="UP001163850"/>
    </source>
</evidence>
<feature type="region of interest" description="Disordered" evidence="1">
    <location>
        <begin position="209"/>
        <end position="230"/>
    </location>
</feature>
<feature type="compositionally biased region" description="Acidic residues" evidence="1">
    <location>
        <begin position="107"/>
        <end position="124"/>
    </location>
</feature>
<organism evidence="2 3">
    <name type="scientific">Lentinula detonsa</name>
    <dbReference type="NCBI Taxonomy" id="2804962"/>
    <lineage>
        <taxon>Eukaryota</taxon>
        <taxon>Fungi</taxon>
        <taxon>Dikarya</taxon>
        <taxon>Basidiomycota</taxon>
        <taxon>Agaricomycotina</taxon>
        <taxon>Agaricomycetes</taxon>
        <taxon>Agaricomycetidae</taxon>
        <taxon>Agaricales</taxon>
        <taxon>Marasmiineae</taxon>
        <taxon>Omphalotaceae</taxon>
        <taxon>Lentinula</taxon>
    </lineage>
</organism>
<feature type="compositionally biased region" description="Basic and acidic residues" evidence="1">
    <location>
        <begin position="66"/>
        <end position="88"/>
    </location>
</feature>
<evidence type="ECO:0000256" key="1">
    <source>
        <dbReference type="SAM" id="MobiDB-lite"/>
    </source>
</evidence>
<evidence type="ECO:0000313" key="2">
    <source>
        <dbReference type="EMBL" id="KAJ3979308.1"/>
    </source>
</evidence>
<name>A0AA38PP95_9AGAR</name>